<comment type="caution">
    <text evidence="2">The sequence shown here is derived from an EMBL/GenBank/DDBJ whole genome shotgun (WGS) entry which is preliminary data.</text>
</comment>
<evidence type="ECO:0000313" key="2">
    <source>
        <dbReference type="EMBL" id="PKI32929.1"/>
    </source>
</evidence>
<dbReference type="Proteomes" id="UP000233551">
    <property type="component" value="Unassembled WGS sequence"/>
</dbReference>
<dbReference type="PANTHER" id="PTHR33730">
    <property type="entry name" value="OS05G0542732 PROTEIN-RELATED"/>
    <property type="match status" value="1"/>
</dbReference>
<sequence>MAGLQRSAVSFRRQAPHSSGLVWDDRFLLGKLNQVNNEADNEANKPKDPDGRKCSTVERDGAAPAIGALSPPPKLPPLSFPLIAFDKSATTF</sequence>
<dbReference type="EMBL" id="PGOL01007180">
    <property type="protein sequence ID" value="PKI32929.1"/>
    <property type="molecule type" value="Genomic_DNA"/>
</dbReference>
<keyword evidence="3" id="KW-1185">Reference proteome</keyword>
<dbReference type="InterPro" id="IPR031421">
    <property type="entry name" value="DUF4666"/>
</dbReference>
<feature type="region of interest" description="Disordered" evidence="1">
    <location>
        <begin position="36"/>
        <end position="76"/>
    </location>
</feature>
<dbReference type="Pfam" id="PF15697">
    <property type="entry name" value="DUF4666"/>
    <property type="match status" value="1"/>
</dbReference>
<dbReference type="AlphaFoldDB" id="A0A2I0HMH8"/>
<name>A0A2I0HMH8_PUNGR</name>
<evidence type="ECO:0000313" key="3">
    <source>
        <dbReference type="Proteomes" id="UP000233551"/>
    </source>
</evidence>
<evidence type="ECO:0000256" key="1">
    <source>
        <dbReference type="SAM" id="MobiDB-lite"/>
    </source>
</evidence>
<organism evidence="2 3">
    <name type="scientific">Punica granatum</name>
    <name type="common">Pomegranate</name>
    <dbReference type="NCBI Taxonomy" id="22663"/>
    <lineage>
        <taxon>Eukaryota</taxon>
        <taxon>Viridiplantae</taxon>
        <taxon>Streptophyta</taxon>
        <taxon>Embryophyta</taxon>
        <taxon>Tracheophyta</taxon>
        <taxon>Spermatophyta</taxon>
        <taxon>Magnoliopsida</taxon>
        <taxon>eudicotyledons</taxon>
        <taxon>Gunneridae</taxon>
        <taxon>Pentapetalae</taxon>
        <taxon>rosids</taxon>
        <taxon>malvids</taxon>
        <taxon>Myrtales</taxon>
        <taxon>Lythraceae</taxon>
        <taxon>Punica</taxon>
    </lineage>
</organism>
<reference evidence="2 3" key="1">
    <citation type="submission" date="2017-11" db="EMBL/GenBank/DDBJ databases">
        <title>De-novo sequencing of pomegranate (Punica granatum L.) genome.</title>
        <authorList>
            <person name="Akparov Z."/>
            <person name="Amiraslanov A."/>
            <person name="Hajiyeva S."/>
            <person name="Abbasov M."/>
            <person name="Kaur K."/>
            <person name="Hamwieh A."/>
            <person name="Solovyev V."/>
            <person name="Salamov A."/>
            <person name="Braich B."/>
            <person name="Kosarev P."/>
            <person name="Mahmoud A."/>
            <person name="Hajiyev E."/>
            <person name="Babayeva S."/>
            <person name="Izzatullayeva V."/>
            <person name="Mammadov A."/>
            <person name="Mammadov A."/>
            <person name="Sharifova S."/>
            <person name="Ojaghi J."/>
            <person name="Eynullazada K."/>
            <person name="Bayramov B."/>
            <person name="Abdulazimova A."/>
            <person name="Shahmuradov I."/>
        </authorList>
    </citation>
    <scope>NUCLEOTIDE SEQUENCE [LARGE SCALE GENOMIC DNA]</scope>
    <source>
        <strain evidence="3">cv. AG2017</strain>
        <tissue evidence="2">Leaf</tissue>
    </source>
</reference>
<protein>
    <submittedName>
        <fullName evidence="2">Uncharacterized protein</fullName>
    </submittedName>
</protein>
<proteinExistence type="predicted"/>
<accession>A0A2I0HMH8</accession>
<gene>
    <name evidence="2" type="ORF">CRG98_046680</name>
</gene>
<dbReference type="PANTHER" id="PTHR33730:SF4">
    <property type="entry name" value="OS05G0542732 PROTEIN"/>
    <property type="match status" value="1"/>
</dbReference>
<feature type="compositionally biased region" description="Basic and acidic residues" evidence="1">
    <location>
        <begin position="42"/>
        <end position="61"/>
    </location>
</feature>